<comment type="caution">
    <text evidence="1">The sequence shown here is derived from an EMBL/GenBank/DDBJ whole genome shotgun (WGS) entry which is preliminary data.</text>
</comment>
<gene>
    <name evidence="1" type="ORF">V6N11_051340</name>
</gene>
<organism evidence="1 2">
    <name type="scientific">Hibiscus sabdariffa</name>
    <name type="common">roselle</name>
    <dbReference type="NCBI Taxonomy" id="183260"/>
    <lineage>
        <taxon>Eukaryota</taxon>
        <taxon>Viridiplantae</taxon>
        <taxon>Streptophyta</taxon>
        <taxon>Embryophyta</taxon>
        <taxon>Tracheophyta</taxon>
        <taxon>Spermatophyta</taxon>
        <taxon>Magnoliopsida</taxon>
        <taxon>eudicotyledons</taxon>
        <taxon>Gunneridae</taxon>
        <taxon>Pentapetalae</taxon>
        <taxon>rosids</taxon>
        <taxon>malvids</taxon>
        <taxon>Malvales</taxon>
        <taxon>Malvaceae</taxon>
        <taxon>Malvoideae</taxon>
        <taxon>Hibiscus</taxon>
    </lineage>
</organism>
<evidence type="ECO:0000313" key="2">
    <source>
        <dbReference type="Proteomes" id="UP001396334"/>
    </source>
</evidence>
<proteinExistence type="predicted"/>
<accession>A0ABR2AAQ9</accession>
<reference evidence="1 2" key="1">
    <citation type="journal article" date="2024" name="G3 (Bethesda)">
        <title>Genome assembly of Hibiscus sabdariffa L. provides insights into metabolisms of medicinal natural products.</title>
        <authorList>
            <person name="Kim T."/>
        </authorList>
    </citation>
    <scope>NUCLEOTIDE SEQUENCE [LARGE SCALE GENOMIC DNA]</scope>
    <source>
        <strain evidence="1">TK-2024</strain>
        <tissue evidence="1">Old leaves</tissue>
    </source>
</reference>
<dbReference type="Proteomes" id="UP001396334">
    <property type="component" value="Unassembled WGS sequence"/>
</dbReference>
<protein>
    <submittedName>
        <fullName evidence="1">Uncharacterized protein</fullName>
    </submittedName>
</protein>
<evidence type="ECO:0000313" key="1">
    <source>
        <dbReference type="EMBL" id="KAK8489899.1"/>
    </source>
</evidence>
<dbReference type="EMBL" id="JBBPBN010000294">
    <property type="protein sequence ID" value="KAK8489899.1"/>
    <property type="molecule type" value="Genomic_DNA"/>
</dbReference>
<sequence>MVGCSEAWFSRKASWLWKLRQHCRSTKQRLTSTVKATLKCWVLDSLMSCVLGAPLLFLASFSLHVCHDLSKLFKVLNKMTSCFLIKCHLFLYVSLKPSSSGAKSSDLQLVNPYQHFHNSLGGAKSFNLQLMNPYQHFQHSLDGARRFDLQLVNPHQLPAMILPVFPEE</sequence>
<name>A0ABR2AAQ9_9ROSI</name>
<keyword evidence="2" id="KW-1185">Reference proteome</keyword>